<dbReference type="InterPro" id="IPR000192">
    <property type="entry name" value="Aminotrans_V_dom"/>
</dbReference>
<dbReference type="PANTHER" id="PTHR43586">
    <property type="entry name" value="CYSTEINE DESULFURASE"/>
    <property type="match status" value="1"/>
</dbReference>
<dbReference type="InterPro" id="IPR015421">
    <property type="entry name" value="PyrdxlP-dep_Trfase_major"/>
</dbReference>
<protein>
    <submittedName>
        <fullName evidence="2">Aminotransferase class V-fold PLP-dependent enzyme</fullName>
    </submittedName>
</protein>
<dbReference type="PANTHER" id="PTHR43586:SF21">
    <property type="entry name" value="PYRIDOXAL PHOSPHATE (PLP)-DEPENDENT ASPARTATE AMINOTRANSFERASE SUPERFAMILY"/>
    <property type="match status" value="1"/>
</dbReference>
<dbReference type="SUPFAM" id="SSF53383">
    <property type="entry name" value="PLP-dependent transferases"/>
    <property type="match status" value="1"/>
</dbReference>
<dbReference type="Gene3D" id="3.40.640.10">
    <property type="entry name" value="Type I PLP-dependent aspartate aminotransferase-like (Major domain)"/>
    <property type="match status" value="1"/>
</dbReference>
<dbReference type="InterPro" id="IPR015424">
    <property type="entry name" value="PyrdxlP-dep_Trfase"/>
</dbReference>
<dbReference type="EMBL" id="CP157390">
    <property type="protein sequence ID" value="XBM47428.1"/>
    <property type="molecule type" value="Genomic_DNA"/>
</dbReference>
<dbReference type="Gene3D" id="3.90.1150.10">
    <property type="entry name" value="Aspartate Aminotransferase, domain 1"/>
    <property type="match status" value="1"/>
</dbReference>
<feature type="domain" description="Aminotransferase class V" evidence="1">
    <location>
        <begin position="93"/>
        <end position="293"/>
    </location>
</feature>
<evidence type="ECO:0000313" key="2">
    <source>
        <dbReference type="EMBL" id="XBM47428.1"/>
    </source>
</evidence>
<dbReference type="GO" id="GO:0008483">
    <property type="term" value="F:transaminase activity"/>
    <property type="evidence" value="ECO:0007669"/>
    <property type="project" value="UniProtKB-KW"/>
</dbReference>
<proteinExistence type="predicted"/>
<accession>A0AAU7GB92</accession>
<keyword evidence="2" id="KW-0032">Aminotransferase</keyword>
<organism evidence="2">
    <name type="scientific">Leifsonia sp. NPDC080035</name>
    <dbReference type="NCBI Taxonomy" id="3143936"/>
    <lineage>
        <taxon>Bacteria</taxon>
        <taxon>Bacillati</taxon>
        <taxon>Actinomycetota</taxon>
        <taxon>Actinomycetes</taxon>
        <taxon>Micrococcales</taxon>
        <taxon>Microbacteriaceae</taxon>
        <taxon>Leifsonia</taxon>
    </lineage>
</organism>
<dbReference type="Pfam" id="PF00266">
    <property type="entry name" value="Aminotran_5"/>
    <property type="match status" value="1"/>
</dbReference>
<reference evidence="2" key="1">
    <citation type="submission" date="2024-05" db="EMBL/GenBank/DDBJ databases">
        <title>The Natural Products Discovery Center: Release of the First 8490 Sequenced Strains for Exploring Actinobacteria Biosynthetic Diversity.</title>
        <authorList>
            <person name="Kalkreuter E."/>
            <person name="Kautsar S.A."/>
            <person name="Yang D."/>
            <person name="Bader C.D."/>
            <person name="Teijaro C.N."/>
            <person name="Fluegel L."/>
            <person name="Davis C.M."/>
            <person name="Simpson J.R."/>
            <person name="Lauterbach L."/>
            <person name="Steele A.D."/>
            <person name="Gui C."/>
            <person name="Meng S."/>
            <person name="Li G."/>
            <person name="Viehrig K."/>
            <person name="Ye F."/>
            <person name="Su P."/>
            <person name="Kiefer A.F."/>
            <person name="Nichols A."/>
            <person name="Cepeda A.J."/>
            <person name="Yan W."/>
            <person name="Fan B."/>
            <person name="Jiang Y."/>
            <person name="Adhikari A."/>
            <person name="Zheng C.-J."/>
            <person name="Schuster L."/>
            <person name="Cowan T.M."/>
            <person name="Smanski M.J."/>
            <person name="Chevrette M.G."/>
            <person name="de Carvalho L.P.S."/>
            <person name="Shen B."/>
        </authorList>
    </citation>
    <scope>NUCLEOTIDE SEQUENCE</scope>
    <source>
        <strain evidence="2">NPDC080035</strain>
    </source>
</reference>
<sequence length="352" mass="36775">MPPTTSSALAVHDRFAAGSGYLAACTQGLPTRETVAATRTDLENWSSGEASPLDYDAAIDRSRDAFSRIAGVDVDAIAIGSQVSVLASLAAGSAPDGARVLCVEGDFASVVAPFHAQAHRGVTVREAPLAELADAVDDETWLVAFSVVQSATGEHADIEAILAACARTGALSFADLTQALGWLPVDASRFDLTVTHAYKWLCAPRGSAFLTVREGIRDALLPLHAGWFAGEDPWASCYGPLAAPARSARRFDVSPAWPVWPGTAAALEFFAALDLAAVHAHDTALGDRFAEALGLDARGRAIHTWPDPDGADLAALTAAGLRASGRAGRARVAFHVWNTEDDVDRAVAALGR</sequence>
<dbReference type="AlphaFoldDB" id="A0AAU7GB92"/>
<dbReference type="InterPro" id="IPR015422">
    <property type="entry name" value="PyrdxlP-dep_Trfase_small"/>
</dbReference>
<dbReference type="RefSeq" id="WP_348787401.1">
    <property type="nucleotide sequence ID" value="NZ_CP157390.1"/>
</dbReference>
<name>A0AAU7GB92_9MICO</name>
<evidence type="ECO:0000259" key="1">
    <source>
        <dbReference type="Pfam" id="PF00266"/>
    </source>
</evidence>
<keyword evidence="2" id="KW-0808">Transferase</keyword>
<gene>
    <name evidence="2" type="ORF">AAME72_15255</name>
</gene>